<sequence>MASPETSATTAGSPAPAIEVRALTVTFGGLQAVDKLSFAVAPGTIKGIIGPNGAGKTTLFNAISGITSPTSGSVMLDGTDITALRPHQRAALGLSRTFQNLQLFPQMSVLENVMVGAHPRMSAGWLSGMFGLGGVEERAFEAEAYRLLALLGLETRAGDLAADLGFADAKLLEIARAMAAKPRVLLLDEPIAGVPLEDQNRILKVIRAINADGVTIVLVEHNMRVVMSACADILVINYGKRLAEGKPADVARNPEVIRAYLGGEAVHA</sequence>
<keyword evidence="3" id="KW-0547">Nucleotide-binding</keyword>
<organism evidence="6 7">
    <name type="scientific">Polaromonas aquatica</name>
    <dbReference type="NCBI Taxonomy" id="332657"/>
    <lineage>
        <taxon>Bacteria</taxon>
        <taxon>Pseudomonadati</taxon>
        <taxon>Pseudomonadota</taxon>
        <taxon>Betaproteobacteria</taxon>
        <taxon>Burkholderiales</taxon>
        <taxon>Comamonadaceae</taxon>
        <taxon>Polaromonas</taxon>
    </lineage>
</organism>
<dbReference type="Proteomes" id="UP001596270">
    <property type="component" value="Unassembled WGS sequence"/>
</dbReference>
<dbReference type="Pfam" id="PF12399">
    <property type="entry name" value="BCA_ABC_TP_C"/>
    <property type="match status" value="1"/>
</dbReference>
<keyword evidence="4 6" id="KW-0067">ATP-binding</keyword>
<evidence type="ECO:0000256" key="4">
    <source>
        <dbReference type="ARBA" id="ARBA00022840"/>
    </source>
</evidence>
<dbReference type="InterPro" id="IPR032823">
    <property type="entry name" value="BCA_ABC_TP_C"/>
</dbReference>
<evidence type="ECO:0000313" key="7">
    <source>
        <dbReference type="Proteomes" id="UP001596270"/>
    </source>
</evidence>
<dbReference type="SMART" id="SM00382">
    <property type="entry name" value="AAA"/>
    <property type="match status" value="1"/>
</dbReference>
<dbReference type="Pfam" id="PF00005">
    <property type="entry name" value="ABC_tran"/>
    <property type="match status" value="1"/>
</dbReference>
<proteinExistence type="predicted"/>
<feature type="domain" description="ABC transporter" evidence="5">
    <location>
        <begin position="18"/>
        <end position="263"/>
    </location>
</feature>
<comment type="caution">
    <text evidence="6">The sequence shown here is derived from an EMBL/GenBank/DDBJ whole genome shotgun (WGS) entry which is preliminary data.</text>
</comment>
<reference evidence="7" key="1">
    <citation type="journal article" date="2019" name="Int. J. Syst. Evol. Microbiol.">
        <title>The Global Catalogue of Microorganisms (GCM) 10K type strain sequencing project: providing services to taxonomists for standard genome sequencing and annotation.</title>
        <authorList>
            <consortium name="The Broad Institute Genomics Platform"/>
            <consortium name="The Broad Institute Genome Sequencing Center for Infectious Disease"/>
            <person name="Wu L."/>
            <person name="Ma J."/>
        </authorList>
    </citation>
    <scope>NUCLEOTIDE SEQUENCE [LARGE SCALE GENOMIC DNA]</scope>
    <source>
        <strain evidence="7">CCUG 39402</strain>
    </source>
</reference>
<evidence type="ECO:0000313" key="6">
    <source>
        <dbReference type="EMBL" id="MFC6281875.1"/>
    </source>
</evidence>
<dbReference type="PANTHER" id="PTHR45772">
    <property type="entry name" value="CONSERVED COMPONENT OF ABC TRANSPORTER FOR NATURAL AMINO ACIDS-RELATED"/>
    <property type="match status" value="1"/>
</dbReference>
<dbReference type="InterPro" id="IPR003439">
    <property type="entry name" value="ABC_transporter-like_ATP-bd"/>
</dbReference>
<evidence type="ECO:0000256" key="3">
    <source>
        <dbReference type="ARBA" id="ARBA00022741"/>
    </source>
</evidence>
<dbReference type="GO" id="GO:0005524">
    <property type="term" value="F:ATP binding"/>
    <property type="evidence" value="ECO:0007669"/>
    <property type="project" value="UniProtKB-KW"/>
</dbReference>
<evidence type="ECO:0000256" key="2">
    <source>
        <dbReference type="ARBA" id="ARBA00022475"/>
    </source>
</evidence>
<dbReference type="InterPro" id="IPR003593">
    <property type="entry name" value="AAA+_ATPase"/>
</dbReference>
<dbReference type="PANTHER" id="PTHR45772:SF4">
    <property type="entry name" value="ABC TRANSPORTER ATP-BINDING PROTEIN"/>
    <property type="match status" value="1"/>
</dbReference>
<dbReference type="Gene3D" id="3.40.50.300">
    <property type="entry name" value="P-loop containing nucleotide triphosphate hydrolases"/>
    <property type="match status" value="1"/>
</dbReference>
<dbReference type="PROSITE" id="PS50893">
    <property type="entry name" value="ABC_TRANSPORTER_2"/>
    <property type="match status" value="1"/>
</dbReference>
<dbReference type="SUPFAM" id="SSF52540">
    <property type="entry name" value="P-loop containing nucleoside triphosphate hydrolases"/>
    <property type="match status" value="1"/>
</dbReference>
<keyword evidence="7" id="KW-1185">Reference proteome</keyword>
<evidence type="ECO:0000256" key="1">
    <source>
        <dbReference type="ARBA" id="ARBA00022448"/>
    </source>
</evidence>
<keyword evidence="2" id="KW-1003">Cell membrane</keyword>
<keyword evidence="2" id="KW-0472">Membrane</keyword>
<protein>
    <submittedName>
        <fullName evidence="6">ABC transporter ATP-binding protein</fullName>
    </submittedName>
</protein>
<keyword evidence="1" id="KW-0813">Transport</keyword>
<evidence type="ECO:0000259" key="5">
    <source>
        <dbReference type="PROSITE" id="PS50893"/>
    </source>
</evidence>
<name>A0ABW1TX14_9BURK</name>
<dbReference type="RefSeq" id="WP_371438526.1">
    <property type="nucleotide sequence ID" value="NZ_JBHSRS010000018.1"/>
</dbReference>
<gene>
    <name evidence="6" type="ORF">ACFQND_11585</name>
</gene>
<dbReference type="InterPro" id="IPR027417">
    <property type="entry name" value="P-loop_NTPase"/>
</dbReference>
<dbReference type="CDD" id="cd03219">
    <property type="entry name" value="ABC_Mj1267_LivG_branched"/>
    <property type="match status" value="1"/>
</dbReference>
<accession>A0ABW1TX14</accession>
<dbReference type="EMBL" id="JBHSRS010000018">
    <property type="protein sequence ID" value="MFC6281875.1"/>
    <property type="molecule type" value="Genomic_DNA"/>
</dbReference>
<dbReference type="InterPro" id="IPR051120">
    <property type="entry name" value="ABC_AA/LPS_Transport"/>
</dbReference>